<feature type="transmembrane region" description="Helical" evidence="5">
    <location>
        <begin position="339"/>
        <end position="358"/>
    </location>
</feature>
<keyword evidence="4 5" id="KW-0472">Membrane</keyword>
<feature type="transmembrane region" description="Helical" evidence="5">
    <location>
        <begin position="108"/>
        <end position="129"/>
    </location>
</feature>
<feature type="domain" description="Nodulin-like" evidence="6">
    <location>
        <begin position="11"/>
        <end position="251"/>
    </location>
</feature>
<dbReference type="InterPro" id="IPR056555">
    <property type="entry name" value="NFD4_C"/>
</dbReference>
<dbReference type="GO" id="GO:0016020">
    <property type="term" value="C:membrane"/>
    <property type="evidence" value="ECO:0007669"/>
    <property type="project" value="UniProtKB-SubCell"/>
</dbReference>
<comment type="subcellular location">
    <subcellularLocation>
        <location evidence="1">Membrane</location>
        <topology evidence="1">Multi-pass membrane protein</topology>
    </subcellularLocation>
</comment>
<dbReference type="Pfam" id="PF06813">
    <property type="entry name" value="Nodulin-like"/>
    <property type="match status" value="1"/>
</dbReference>
<feature type="transmembrane region" description="Helical" evidence="5">
    <location>
        <begin position="215"/>
        <end position="235"/>
    </location>
</feature>
<dbReference type="InterPro" id="IPR010658">
    <property type="entry name" value="Nodulin-like"/>
</dbReference>
<keyword evidence="2 5" id="KW-0812">Transmembrane</keyword>
<dbReference type="PROSITE" id="PS51257">
    <property type="entry name" value="PROKAR_LIPOPROTEIN"/>
    <property type="match status" value="1"/>
</dbReference>
<dbReference type="PANTHER" id="PTHR21576">
    <property type="entry name" value="UNCHARACTERIZED NODULIN-LIKE PROTEIN"/>
    <property type="match status" value="1"/>
</dbReference>
<feature type="transmembrane region" description="Helical" evidence="5">
    <location>
        <begin position="12"/>
        <end position="32"/>
    </location>
</feature>
<dbReference type="PANTHER" id="PTHR21576:SF158">
    <property type="entry name" value="RIBOSOMAL RNA-PROCESSING PROTEIN 12-LIKE CONSERVED DOMAIN-CONTAINING PROTEIN"/>
    <property type="match status" value="1"/>
</dbReference>
<evidence type="ECO:0000259" key="6">
    <source>
        <dbReference type="Pfam" id="PF06813"/>
    </source>
</evidence>
<evidence type="ECO:0000256" key="1">
    <source>
        <dbReference type="ARBA" id="ARBA00004141"/>
    </source>
</evidence>
<feature type="transmembrane region" description="Helical" evidence="5">
    <location>
        <begin position="365"/>
        <end position="386"/>
    </location>
</feature>
<feature type="transmembrane region" description="Helical" evidence="5">
    <location>
        <begin position="241"/>
        <end position="265"/>
    </location>
</feature>
<dbReference type="EMBL" id="HBIK01020740">
    <property type="protein sequence ID" value="CAE0384814.1"/>
    <property type="molecule type" value="Transcribed_RNA"/>
</dbReference>
<accession>A0A7S3KI36</accession>
<feature type="transmembrane region" description="Helical" evidence="5">
    <location>
        <begin position="298"/>
        <end position="319"/>
    </location>
</feature>
<protein>
    <submittedName>
        <fullName evidence="8">Uncharacterized protein</fullName>
    </submittedName>
</protein>
<keyword evidence="3 5" id="KW-1133">Transmembrane helix</keyword>
<sequence>MEELKNKMIHKWISIPYSILVVVVAGACYNLFAYFQSIAIMKGYSQDTLTGIQYTVLLGYYLGIIPGYINRNQGTTIAFYIAAALSLISFAVLGYIANSMESSMVDKVLMFIFLFIGAMSGSIATIAAIVTTVKSFPKMAGILIIVILVSYYKIAPYFEYSVRVGFFTSPNLQYYFAGVGAIQAVIYVIASFAIQEIDLGGNIEKALQAYDRMGLLSYVLIEVILFLAFFIFGLVYENWKIAAIIFIFFLVLNFIAVAGAFTIVYQQAKTEGLKVSASINREKRRDIPFEEMLHAPKYICLTIASFFILGTTCTFSFNIFQISFSFHQLEQGDLLLDSFWGADMFGRIGGGLVAYFFIDKINGYKWAIFASIISALGFAVCLLTESVSPHCLFISTIMIGFASGLFWVMVPSVVMEDAGEINFGLNWGLTLLASAVGMVIFGVIFDQLYSFEAGGGTMCSGINCVMIPFILFCILGVVSAGLCYYALIDDEKPEEKERTLLGMKY</sequence>
<feature type="transmembrane region" description="Helical" evidence="5">
    <location>
        <begin position="465"/>
        <end position="488"/>
    </location>
</feature>
<feature type="transmembrane region" description="Helical" evidence="5">
    <location>
        <begin position="52"/>
        <end position="70"/>
    </location>
</feature>
<reference evidence="8" key="1">
    <citation type="submission" date="2021-01" db="EMBL/GenBank/DDBJ databases">
        <authorList>
            <person name="Corre E."/>
            <person name="Pelletier E."/>
            <person name="Niang G."/>
            <person name="Scheremetjew M."/>
            <person name="Finn R."/>
            <person name="Kale V."/>
            <person name="Holt S."/>
            <person name="Cochrane G."/>
            <person name="Meng A."/>
            <person name="Brown T."/>
            <person name="Cohen L."/>
        </authorList>
    </citation>
    <scope>NUCLEOTIDE SEQUENCE</scope>
    <source>
        <strain evidence="8">CT5</strain>
    </source>
</reference>
<feature type="transmembrane region" description="Helical" evidence="5">
    <location>
        <begin position="425"/>
        <end position="445"/>
    </location>
</feature>
<name>A0A7S3KI36_EUPCR</name>
<dbReference type="InterPro" id="IPR036259">
    <property type="entry name" value="MFS_trans_sf"/>
</dbReference>
<feature type="transmembrane region" description="Helical" evidence="5">
    <location>
        <begin position="392"/>
        <end position="413"/>
    </location>
</feature>
<evidence type="ECO:0000256" key="4">
    <source>
        <dbReference type="ARBA" id="ARBA00023136"/>
    </source>
</evidence>
<feature type="transmembrane region" description="Helical" evidence="5">
    <location>
        <begin position="77"/>
        <end position="96"/>
    </location>
</feature>
<evidence type="ECO:0000256" key="5">
    <source>
        <dbReference type="SAM" id="Phobius"/>
    </source>
</evidence>
<dbReference type="SUPFAM" id="SSF103473">
    <property type="entry name" value="MFS general substrate transporter"/>
    <property type="match status" value="1"/>
</dbReference>
<evidence type="ECO:0000259" key="7">
    <source>
        <dbReference type="Pfam" id="PF23262"/>
    </source>
</evidence>
<feature type="transmembrane region" description="Helical" evidence="5">
    <location>
        <begin position="174"/>
        <end position="194"/>
    </location>
</feature>
<proteinExistence type="predicted"/>
<evidence type="ECO:0000256" key="2">
    <source>
        <dbReference type="ARBA" id="ARBA00022692"/>
    </source>
</evidence>
<dbReference type="AlphaFoldDB" id="A0A7S3KI36"/>
<evidence type="ECO:0000256" key="3">
    <source>
        <dbReference type="ARBA" id="ARBA00022989"/>
    </source>
</evidence>
<evidence type="ECO:0000313" key="8">
    <source>
        <dbReference type="EMBL" id="CAE0384814.1"/>
    </source>
</evidence>
<feature type="transmembrane region" description="Helical" evidence="5">
    <location>
        <begin position="136"/>
        <end position="154"/>
    </location>
</feature>
<dbReference type="Pfam" id="PF23262">
    <property type="entry name" value="NFD4_C"/>
    <property type="match status" value="1"/>
</dbReference>
<feature type="domain" description="NFD4 C-terminal" evidence="7">
    <location>
        <begin position="341"/>
        <end position="480"/>
    </location>
</feature>
<organism evidence="8">
    <name type="scientific">Euplotes crassus</name>
    <dbReference type="NCBI Taxonomy" id="5936"/>
    <lineage>
        <taxon>Eukaryota</taxon>
        <taxon>Sar</taxon>
        <taxon>Alveolata</taxon>
        <taxon>Ciliophora</taxon>
        <taxon>Intramacronucleata</taxon>
        <taxon>Spirotrichea</taxon>
        <taxon>Hypotrichia</taxon>
        <taxon>Euplotida</taxon>
        <taxon>Euplotidae</taxon>
        <taxon>Moneuplotes</taxon>
    </lineage>
</organism>
<dbReference type="Gene3D" id="1.20.1250.20">
    <property type="entry name" value="MFS general substrate transporter like domains"/>
    <property type="match status" value="1"/>
</dbReference>
<gene>
    <name evidence="8" type="ORF">ECRA1380_LOCUS9778</name>
</gene>